<feature type="domain" description="HTH lacI-type" evidence="4">
    <location>
        <begin position="16"/>
        <end position="69"/>
    </location>
</feature>
<organism evidence="5 6">
    <name type="scientific">Kaistia dalseonensis</name>
    <dbReference type="NCBI Taxonomy" id="410840"/>
    <lineage>
        <taxon>Bacteria</taxon>
        <taxon>Pseudomonadati</taxon>
        <taxon>Pseudomonadota</taxon>
        <taxon>Alphaproteobacteria</taxon>
        <taxon>Hyphomicrobiales</taxon>
        <taxon>Kaistiaceae</taxon>
        <taxon>Kaistia</taxon>
    </lineage>
</organism>
<dbReference type="SUPFAM" id="SSF53822">
    <property type="entry name" value="Periplasmic binding protein-like I"/>
    <property type="match status" value="1"/>
</dbReference>
<dbReference type="Pfam" id="PF00356">
    <property type="entry name" value="LacI"/>
    <property type="match status" value="1"/>
</dbReference>
<sequence length="349" mass="38577">MSDEDLPQNGTRRRAATIADVAEAAGVAIGTVSRFLNGREIRRGNREQIEAAIEKLSYRRNAVAAAMKTDKTHMIGLLIPTFDEFHSDMVEHLARLLRTSGRALVIYCHSHDARVINDALDFFDAQRVDALIMDGVAEVRARLEQMTADGVPIVFYNNDIPGIAADRVMVENSSASYRAVSHLLDLRHERVAIIAGAQYDSSGRQRLEGYEAALHDRGIPIDPAYVVEGTWRPDSGYDAARQLMQLDKPPTAVFVSNYGMTIGVLEWMRDNGLRVPDDLSLVSFDDVALFRLREPAITAISQPIAAIAESIATLIVSRLDPGKSRPLRSVVLKCDVILRGSTRRWSPAD</sequence>
<evidence type="ECO:0000256" key="3">
    <source>
        <dbReference type="ARBA" id="ARBA00023163"/>
    </source>
</evidence>
<evidence type="ECO:0000313" key="5">
    <source>
        <dbReference type="EMBL" id="MDQ0437342.1"/>
    </source>
</evidence>
<keyword evidence="1" id="KW-0805">Transcription regulation</keyword>
<keyword evidence="6" id="KW-1185">Reference proteome</keyword>
<dbReference type="Pfam" id="PF13377">
    <property type="entry name" value="Peripla_BP_3"/>
    <property type="match status" value="1"/>
</dbReference>
<dbReference type="Proteomes" id="UP001241603">
    <property type="component" value="Unassembled WGS sequence"/>
</dbReference>
<evidence type="ECO:0000313" key="6">
    <source>
        <dbReference type="Proteomes" id="UP001241603"/>
    </source>
</evidence>
<dbReference type="CDD" id="cd01392">
    <property type="entry name" value="HTH_LacI"/>
    <property type="match status" value="1"/>
</dbReference>
<evidence type="ECO:0000256" key="1">
    <source>
        <dbReference type="ARBA" id="ARBA00023015"/>
    </source>
</evidence>
<dbReference type="SUPFAM" id="SSF47413">
    <property type="entry name" value="lambda repressor-like DNA-binding domains"/>
    <property type="match status" value="1"/>
</dbReference>
<dbReference type="SMART" id="SM00354">
    <property type="entry name" value="HTH_LACI"/>
    <property type="match status" value="1"/>
</dbReference>
<dbReference type="InterPro" id="IPR000843">
    <property type="entry name" value="HTH_LacI"/>
</dbReference>
<dbReference type="RefSeq" id="WP_266348270.1">
    <property type="nucleotide sequence ID" value="NZ_JAPKNG010000002.1"/>
</dbReference>
<dbReference type="PROSITE" id="PS50932">
    <property type="entry name" value="HTH_LACI_2"/>
    <property type="match status" value="1"/>
</dbReference>
<proteinExistence type="predicted"/>
<dbReference type="PANTHER" id="PTHR30146">
    <property type="entry name" value="LACI-RELATED TRANSCRIPTIONAL REPRESSOR"/>
    <property type="match status" value="1"/>
</dbReference>
<dbReference type="InterPro" id="IPR028082">
    <property type="entry name" value="Peripla_BP_I"/>
</dbReference>
<reference evidence="5 6" key="1">
    <citation type="submission" date="2023-07" db="EMBL/GenBank/DDBJ databases">
        <title>Genomic Encyclopedia of Type Strains, Phase IV (KMG-IV): sequencing the most valuable type-strain genomes for metagenomic binning, comparative biology and taxonomic classification.</title>
        <authorList>
            <person name="Goeker M."/>
        </authorList>
    </citation>
    <scope>NUCLEOTIDE SEQUENCE [LARGE SCALE GENOMIC DNA]</scope>
    <source>
        <strain evidence="5 6">B6-8</strain>
    </source>
</reference>
<dbReference type="EMBL" id="JAUSVO010000002">
    <property type="protein sequence ID" value="MDQ0437342.1"/>
    <property type="molecule type" value="Genomic_DNA"/>
</dbReference>
<comment type="caution">
    <text evidence="5">The sequence shown here is derived from an EMBL/GenBank/DDBJ whole genome shotgun (WGS) entry which is preliminary data.</text>
</comment>
<gene>
    <name evidence="5" type="ORF">QO014_001727</name>
</gene>
<dbReference type="InterPro" id="IPR046335">
    <property type="entry name" value="LacI/GalR-like_sensor"/>
</dbReference>
<dbReference type="InterPro" id="IPR010982">
    <property type="entry name" value="Lambda_DNA-bd_dom_sf"/>
</dbReference>
<evidence type="ECO:0000259" key="4">
    <source>
        <dbReference type="PROSITE" id="PS50932"/>
    </source>
</evidence>
<dbReference type="PANTHER" id="PTHR30146:SF109">
    <property type="entry name" value="HTH-TYPE TRANSCRIPTIONAL REGULATOR GALS"/>
    <property type="match status" value="1"/>
</dbReference>
<dbReference type="CDD" id="cd06267">
    <property type="entry name" value="PBP1_LacI_sugar_binding-like"/>
    <property type="match status" value="1"/>
</dbReference>
<dbReference type="Gene3D" id="1.10.260.40">
    <property type="entry name" value="lambda repressor-like DNA-binding domains"/>
    <property type="match status" value="1"/>
</dbReference>
<dbReference type="Gene3D" id="3.40.50.2300">
    <property type="match status" value="2"/>
</dbReference>
<evidence type="ECO:0000256" key="2">
    <source>
        <dbReference type="ARBA" id="ARBA00023125"/>
    </source>
</evidence>
<protein>
    <submittedName>
        <fullName evidence="5">LacI family transcriptional regulator</fullName>
    </submittedName>
</protein>
<keyword evidence="2" id="KW-0238">DNA-binding</keyword>
<accession>A0ABU0H4X1</accession>
<keyword evidence="3" id="KW-0804">Transcription</keyword>
<name>A0ABU0H4X1_9HYPH</name>